<reference evidence="1 2" key="1">
    <citation type="journal article" date="2009" name="J. Bacteriol.">
        <title>Genome sequences of three Agrobacterium biovars help elucidate the evolution of multichromosome genomes in bacteria.</title>
        <authorList>
            <person name="Slater S.C."/>
            <person name="Goldman B.S."/>
            <person name="Goodner B."/>
            <person name="Setubal J.C."/>
            <person name="Farrand S.K."/>
            <person name="Nester E.W."/>
            <person name="Burr T.J."/>
            <person name="Banta L."/>
            <person name="Dickerman A.W."/>
            <person name="Paulsen I."/>
            <person name="Otten L."/>
            <person name="Suen G."/>
            <person name="Welch R."/>
            <person name="Almeida N.F."/>
            <person name="Arnold F."/>
            <person name="Burton O.T."/>
            <person name="Du Z."/>
            <person name="Ewing A."/>
            <person name="Godsy E."/>
            <person name="Heisel S."/>
            <person name="Houmiel K.L."/>
            <person name="Jhaveri J."/>
            <person name="Lu J."/>
            <person name="Miller N.M."/>
            <person name="Norton S."/>
            <person name="Chen Q."/>
            <person name="Phoolcharoen W."/>
            <person name="Ohlin V."/>
            <person name="Ondrusek D."/>
            <person name="Pride N."/>
            <person name="Stricklin S.L."/>
            <person name="Sun J."/>
            <person name="Wheeler C."/>
            <person name="Wilson L."/>
            <person name="Zhu H."/>
            <person name="Wood D.W."/>
        </authorList>
    </citation>
    <scope>NUCLEOTIDE SEQUENCE [LARGE SCALE GENOMIC DNA]</scope>
    <source>
        <strain evidence="2">K84 / ATCC BAA-868</strain>
    </source>
</reference>
<protein>
    <submittedName>
        <fullName evidence="1">Uncharacterized protein</fullName>
    </submittedName>
</protein>
<proteinExistence type="predicted"/>
<name>B9JB51_RHIR8</name>
<accession>B9JB51</accession>
<dbReference type="EMBL" id="CP000628">
    <property type="protein sequence ID" value="ACM27883.1"/>
    <property type="molecule type" value="Genomic_DNA"/>
</dbReference>
<sequence length="401" mass="45678">MRDLKLTIEGSWWDSLLYKGYLHLFGTDGSISVFAWEKLVSDLARSHTGAEKALRFAFSESNALYRSTMNLEDVQLCFDELPGTEFDISSKALDRYRVNQADNEFPFPHATSSFHYDRMIVATSRGIFGSYYNTDTQDRSNVVRLSPVGANQAWPAYGNVAVAAGSAGLYQIDMRVQDREWPREQEGEHLSERTCEACDWMFGNIIGMSFDEGSVLARFKTRSLKHRTSPGQENSPQLDDREVDVDWQRAFSSVDRLEEVVRGKFDPSDRKPLTWGSRDKLYKVEGKNLAVYKLLYSEKLQYIGKIDLPASLDNLVSVKTSVFGLVFEFDDSILVLTSDGRTHHLVGEPVNLRVFPRSRRYENHLHVLGEASLAIHSFNQDARQDQFKKLIGTRAPSDWSE</sequence>
<dbReference type="AlphaFoldDB" id="B9JB51"/>
<dbReference type="Proteomes" id="UP000001600">
    <property type="component" value="Chromosome 1"/>
</dbReference>
<organism evidence="1 2">
    <name type="scientific">Rhizobium rhizogenes (strain K84 / ATCC BAA-868)</name>
    <name type="common">Agrobacterium radiobacter</name>
    <dbReference type="NCBI Taxonomy" id="311403"/>
    <lineage>
        <taxon>Bacteria</taxon>
        <taxon>Pseudomonadati</taxon>
        <taxon>Pseudomonadota</taxon>
        <taxon>Alphaproteobacteria</taxon>
        <taxon>Hyphomicrobiales</taxon>
        <taxon>Rhizobiaceae</taxon>
        <taxon>Rhizobium/Agrobacterium group</taxon>
        <taxon>Rhizobium</taxon>
    </lineage>
</organism>
<dbReference type="KEGG" id="ara:Arad_4096"/>
<evidence type="ECO:0000313" key="1">
    <source>
        <dbReference type="EMBL" id="ACM27883.1"/>
    </source>
</evidence>
<gene>
    <name evidence="1" type="ordered locus">Arad_4096</name>
</gene>
<dbReference type="HOGENOM" id="CLU_686310_0_0_5"/>
<evidence type="ECO:0000313" key="2">
    <source>
        <dbReference type="Proteomes" id="UP000001600"/>
    </source>
</evidence>